<dbReference type="EMBL" id="JAUMIT010000003">
    <property type="protein sequence ID" value="MDO3694927.1"/>
    <property type="molecule type" value="Genomic_DNA"/>
</dbReference>
<evidence type="ECO:0000313" key="2">
    <source>
        <dbReference type="Proteomes" id="UP001168642"/>
    </source>
</evidence>
<organism evidence="1 2">
    <name type="scientific">Wenyingzhuangia gilva</name>
    <dbReference type="NCBI Taxonomy" id="3057677"/>
    <lineage>
        <taxon>Bacteria</taxon>
        <taxon>Pseudomonadati</taxon>
        <taxon>Bacteroidota</taxon>
        <taxon>Flavobacteriia</taxon>
        <taxon>Flavobacteriales</taxon>
        <taxon>Flavobacteriaceae</taxon>
        <taxon>Wenyingzhuangia</taxon>
    </lineage>
</organism>
<evidence type="ECO:0000313" key="1">
    <source>
        <dbReference type="EMBL" id="MDO3694927.1"/>
    </source>
</evidence>
<dbReference type="PROSITE" id="PS51257">
    <property type="entry name" value="PROKAR_LIPOPROTEIN"/>
    <property type="match status" value="1"/>
</dbReference>
<dbReference type="RefSeq" id="WP_302884182.1">
    <property type="nucleotide sequence ID" value="NZ_JAUMIT010000003.1"/>
</dbReference>
<keyword evidence="2" id="KW-1185">Reference proteome</keyword>
<gene>
    <name evidence="1" type="ORF">QVZ41_08735</name>
</gene>
<sequence length="167" mass="19885">MNKKFYCLLVLTIVFLTSCSERKLDLKDVLGLKIDLINKDYEYGDYLSFSGEGYTGLQYSVSETEMNSIIKEIKSQELPLKKELFKIQFWTKTPINKKSEDIIDLISSYHSKDERFLKFQKELRRIIYKNNNYFSYYYKETEGNIDDIELYLLDTTSNKIFIVRHSV</sequence>
<protein>
    <recommendedName>
        <fullName evidence="3">Lipoprotein</fullName>
    </recommendedName>
</protein>
<comment type="caution">
    <text evidence="1">The sequence shown here is derived from an EMBL/GenBank/DDBJ whole genome shotgun (WGS) entry which is preliminary data.</text>
</comment>
<dbReference type="Proteomes" id="UP001168642">
    <property type="component" value="Unassembled WGS sequence"/>
</dbReference>
<name>A0ABT8VSG6_9FLAO</name>
<accession>A0ABT8VSG6</accession>
<proteinExistence type="predicted"/>
<reference evidence="1" key="1">
    <citation type="submission" date="2023-07" db="EMBL/GenBank/DDBJ databases">
        <title>Wenyingzhuangia sp. chi5 genome sequencing and assembly.</title>
        <authorList>
            <person name="Park S."/>
        </authorList>
    </citation>
    <scope>NUCLEOTIDE SEQUENCE</scope>
    <source>
        <strain evidence="1">Chi5</strain>
    </source>
</reference>
<evidence type="ECO:0008006" key="3">
    <source>
        <dbReference type="Google" id="ProtNLM"/>
    </source>
</evidence>